<dbReference type="GO" id="GO:0051539">
    <property type="term" value="F:4 iron, 4 sulfur cluster binding"/>
    <property type="evidence" value="ECO:0007669"/>
    <property type="project" value="UniProtKB-UniRule"/>
</dbReference>
<dbReference type="Proteomes" id="UP000236311">
    <property type="component" value="Unassembled WGS sequence"/>
</dbReference>
<evidence type="ECO:0000256" key="2">
    <source>
        <dbReference type="ARBA" id="ARBA00022485"/>
    </source>
</evidence>
<dbReference type="SFLD" id="SFLDG01061">
    <property type="entry name" value="methylthiotransferase"/>
    <property type="match status" value="1"/>
</dbReference>
<evidence type="ECO:0000313" key="16">
    <source>
        <dbReference type="Proteomes" id="UP000236311"/>
    </source>
</evidence>
<dbReference type="GO" id="GO:0005829">
    <property type="term" value="C:cytosol"/>
    <property type="evidence" value="ECO:0007669"/>
    <property type="project" value="TreeGrafter"/>
</dbReference>
<keyword evidence="3 11" id="KW-0963">Cytoplasm</keyword>
<dbReference type="PANTHER" id="PTHR43020:SF2">
    <property type="entry name" value="MITOCHONDRIAL TRNA METHYLTHIOTRANSFERASE CDK5RAP1"/>
    <property type="match status" value="1"/>
</dbReference>
<feature type="domain" description="Radical SAM core" evidence="14">
    <location>
        <begin position="190"/>
        <end position="420"/>
    </location>
</feature>
<dbReference type="NCBIfam" id="TIGR00089">
    <property type="entry name" value="MiaB/RimO family radical SAM methylthiotransferase"/>
    <property type="match status" value="1"/>
</dbReference>
<evidence type="ECO:0000256" key="7">
    <source>
        <dbReference type="ARBA" id="ARBA00022723"/>
    </source>
</evidence>
<protein>
    <recommendedName>
        <fullName evidence="10 11">tRNA-2-methylthio-N(6)-dimethylallyladenosine synthase</fullName>
        <ecNumber evidence="10 11">2.8.4.3</ecNumber>
    </recommendedName>
    <alternativeName>
        <fullName evidence="11">(Dimethylallyl)adenosine tRNA methylthiotransferase MiaB</fullName>
    </alternativeName>
    <alternativeName>
        <fullName evidence="11">tRNA-i(6)A37 methylthiotransferase</fullName>
    </alternativeName>
</protein>
<keyword evidence="2 11" id="KW-0004">4Fe-4S</keyword>
<organism evidence="15 16">
    <name type="scientific">Acetatifactor muris</name>
    <dbReference type="NCBI Taxonomy" id="879566"/>
    <lineage>
        <taxon>Bacteria</taxon>
        <taxon>Bacillati</taxon>
        <taxon>Bacillota</taxon>
        <taxon>Clostridia</taxon>
        <taxon>Lachnospirales</taxon>
        <taxon>Lachnospiraceae</taxon>
        <taxon>Acetatifactor</taxon>
    </lineage>
</organism>
<dbReference type="CDD" id="cd01335">
    <property type="entry name" value="Radical_SAM"/>
    <property type="match status" value="1"/>
</dbReference>
<keyword evidence="4 11" id="KW-0808">Transferase</keyword>
<dbReference type="Pfam" id="PF00919">
    <property type="entry name" value="UPF0004"/>
    <property type="match status" value="1"/>
</dbReference>
<evidence type="ECO:0000256" key="11">
    <source>
        <dbReference type="HAMAP-Rule" id="MF_01864"/>
    </source>
</evidence>
<keyword evidence="16" id="KW-1185">Reference proteome</keyword>
<evidence type="ECO:0000256" key="10">
    <source>
        <dbReference type="ARBA" id="ARBA00033765"/>
    </source>
</evidence>
<dbReference type="Pfam" id="PF01938">
    <property type="entry name" value="TRAM"/>
    <property type="match status" value="1"/>
</dbReference>
<dbReference type="NCBIfam" id="TIGR01574">
    <property type="entry name" value="miaB-methiolase"/>
    <property type="match status" value="1"/>
</dbReference>
<dbReference type="FunFam" id="3.40.50.12160:FF:000006">
    <property type="entry name" value="tRNA-2-methylthio-N(6)-dimethylallyladenosine synthase"/>
    <property type="match status" value="1"/>
</dbReference>
<comment type="subcellular location">
    <subcellularLocation>
        <location evidence="11">Cytoplasm</location>
    </subcellularLocation>
</comment>
<feature type="binding site" evidence="11">
    <location>
        <position position="128"/>
    </location>
    <ligand>
        <name>[4Fe-4S] cluster</name>
        <dbReference type="ChEBI" id="CHEBI:49883"/>
        <label>1</label>
    </ligand>
</feature>
<dbReference type="InterPro" id="IPR006463">
    <property type="entry name" value="MiaB_methiolase"/>
</dbReference>
<evidence type="ECO:0000256" key="1">
    <source>
        <dbReference type="ARBA" id="ARBA00003234"/>
    </source>
</evidence>
<dbReference type="InterPro" id="IPR007197">
    <property type="entry name" value="rSAM"/>
</dbReference>
<dbReference type="SFLD" id="SFLDS00029">
    <property type="entry name" value="Radical_SAM"/>
    <property type="match status" value="1"/>
</dbReference>
<comment type="subunit">
    <text evidence="11">Monomer.</text>
</comment>
<dbReference type="RefSeq" id="WP_172455099.1">
    <property type="nucleotide sequence ID" value="NZ_CANRXC010000006.1"/>
</dbReference>
<dbReference type="EC" id="2.8.4.3" evidence="10 11"/>
<dbReference type="SMART" id="SM00729">
    <property type="entry name" value="Elp3"/>
    <property type="match status" value="1"/>
</dbReference>
<dbReference type="SFLD" id="SFLDG01082">
    <property type="entry name" value="B12-binding_domain_containing"/>
    <property type="match status" value="1"/>
</dbReference>
<evidence type="ECO:0000256" key="6">
    <source>
        <dbReference type="ARBA" id="ARBA00022694"/>
    </source>
</evidence>
<sequence>MEENISNKIDLNKIDISTEPPAEEPARQYYFMAKCREWVRKFEQKSGRLPTACVTTFGCQMNARDSEKLEGILETVGYERTDNENADFVIYNTCTVRDNANQKVYGRLGELNGYKRRNPKMKIALCGCMMQEPSVIEKLRKSYSFVDLIFGTHNIYKFAELLCASQEAEGMITDIWENTDKIVENLPAERKFPFKSGINIMFGCNNFCSYCIVPYVRGRERSREPEDILREIRGLVADGVVEVMLLGQNVNSYGKTLDRPVSFAELLRRVEQIEGLKRIRFMTSHPKDLSDEMIQVMKQSSKICRHLHLPLQSGSTRILERMNRRYTREQYLDLVQRIRREIPDIAITTDIIVGFPGETAEDLEETIDMVRTVKYDNAFTFIYSRRTGTPAAAMEDQVPAEEVKKGFDRLLKTVQDTARSQVARYQGTVMEALIEEVNVNDSAMVTGRLSNNVVVHIPGDASMIGKLIPVSLDECHGFYYIGHQAGASEGTA</sequence>
<dbReference type="PROSITE" id="PS51449">
    <property type="entry name" value="MTTASE_N"/>
    <property type="match status" value="1"/>
</dbReference>
<dbReference type="GO" id="GO:0035597">
    <property type="term" value="F:tRNA-2-methylthio-N(6)-dimethylallyladenosine(37) synthase activity"/>
    <property type="evidence" value="ECO:0007669"/>
    <property type="project" value="UniProtKB-EC"/>
</dbReference>
<evidence type="ECO:0000313" key="15">
    <source>
        <dbReference type="EMBL" id="SOY29772.1"/>
    </source>
</evidence>
<evidence type="ECO:0000256" key="9">
    <source>
        <dbReference type="ARBA" id="ARBA00023014"/>
    </source>
</evidence>
<dbReference type="SFLD" id="SFLDF00273">
    <property type="entry name" value="(dimethylallyl)adenosine_tRNA"/>
    <property type="match status" value="1"/>
</dbReference>
<feature type="binding site" evidence="11">
    <location>
        <position position="208"/>
    </location>
    <ligand>
        <name>[4Fe-4S] cluster</name>
        <dbReference type="ChEBI" id="CHEBI:49883"/>
        <label>2</label>
        <note>4Fe-4S-S-AdoMet</note>
    </ligand>
</feature>
<dbReference type="EMBL" id="OFSM01000011">
    <property type="protein sequence ID" value="SOY29772.1"/>
    <property type="molecule type" value="Genomic_DNA"/>
</dbReference>
<dbReference type="InterPro" id="IPR013848">
    <property type="entry name" value="Methylthiotransferase_N"/>
</dbReference>
<feature type="binding site" evidence="11">
    <location>
        <position position="94"/>
    </location>
    <ligand>
        <name>[4Fe-4S] cluster</name>
        <dbReference type="ChEBI" id="CHEBI:49883"/>
        <label>1</label>
    </ligand>
</feature>
<accession>A0A2K4ZH49</accession>
<dbReference type="InterPro" id="IPR020612">
    <property type="entry name" value="Methylthiotransferase_CS"/>
</dbReference>
<dbReference type="InterPro" id="IPR005839">
    <property type="entry name" value="Methylthiotransferase"/>
</dbReference>
<evidence type="ECO:0000256" key="4">
    <source>
        <dbReference type="ARBA" id="ARBA00022679"/>
    </source>
</evidence>
<dbReference type="InterPro" id="IPR006638">
    <property type="entry name" value="Elp3/MiaA/NifB-like_rSAM"/>
</dbReference>
<dbReference type="Gene3D" id="3.80.30.20">
    <property type="entry name" value="tm_1862 like domain"/>
    <property type="match status" value="1"/>
</dbReference>
<evidence type="ECO:0000256" key="8">
    <source>
        <dbReference type="ARBA" id="ARBA00023004"/>
    </source>
</evidence>
<dbReference type="PROSITE" id="PS01278">
    <property type="entry name" value="MTTASE_RADICAL"/>
    <property type="match status" value="1"/>
</dbReference>
<keyword evidence="8 11" id="KW-0408">Iron</keyword>
<dbReference type="SUPFAM" id="SSF102114">
    <property type="entry name" value="Radical SAM enzymes"/>
    <property type="match status" value="1"/>
</dbReference>
<dbReference type="GO" id="GO:0046872">
    <property type="term" value="F:metal ion binding"/>
    <property type="evidence" value="ECO:0007669"/>
    <property type="project" value="UniProtKB-KW"/>
</dbReference>
<dbReference type="AlphaFoldDB" id="A0A2K4ZH49"/>
<evidence type="ECO:0000259" key="12">
    <source>
        <dbReference type="PROSITE" id="PS50926"/>
    </source>
</evidence>
<feature type="binding site" evidence="11">
    <location>
        <position position="204"/>
    </location>
    <ligand>
        <name>[4Fe-4S] cluster</name>
        <dbReference type="ChEBI" id="CHEBI:49883"/>
        <label>2</label>
        <note>4Fe-4S-S-AdoMet</note>
    </ligand>
</feature>
<reference evidence="15 16" key="1">
    <citation type="submission" date="2018-01" db="EMBL/GenBank/DDBJ databases">
        <authorList>
            <person name="Gaut B.S."/>
            <person name="Morton B.R."/>
            <person name="Clegg M.T."/>
            <person name="Duvall M.R."/>
        </authorList>
    </citation>
    <scope>NUCLEOTIDE SEQUENCE [LARGE SCALE GENOMIC DNA]</scope>
    <source>
        <strain evidence="15">GP69</strain>
    </source>
</reference>
<dbReference type="InterPro" id="IPR002792">
    <property type="entry name" value="TRAM_dom"/>
</dbReference>
<dbReference type="Gene3D" id="3.40.50.12160">
    <property type="entry name" value="Methylthiotransferase, N-terminal domain"/>
    <property type="match status" value="1"/>
</dbReference>
<keyword evidence="7 11" id="KW-0479">Metal-binding</keyword>
<dbReference type="PANTHER" id="PTHR43020">
    <property type="entry name" value="CDK5 REGULATORY SUBUNIT-ASSOCIATED PROTEIN 1"/>
    <property type="match status" value="1"/>
</dbReference>
<evidence type="ECO:0000259" key="14">
    <source>
        <dbReference type="PROSITE" id="PS51918"/>
    </source>
</evidence>
<dbReference type="InterPro" id="IPR023404">
    <property type="entry name" value="rSAM_horseshoe"/>
</dbReference>
<comment type="similarity">
    <text evidence="11">Belongs to the methylthiotransferase family. MiaB subfamily.</text>
</comment>
<dbReference type="PROSITE" id="PS50926">
    <property type="entry name" value="TRAM"/>
    <property type="match status" value="1"/>
</dbReference>
<keyword evidence="6 11" id="KW-0819">tRNA processing</keyword>
<dbReference type="InterPro" id="IPR038135">
    <property type="entry name" value="Methylthiotransferase_N_sf"/>
</dbReference>
<dbReference type="FunFam" id="3.80.30.20:FF:000001">
    <property type="entry name" value="tRNA-2-methylthio-N(6)-dimethylallyladenosine synthase 2"/>
    <property type="match status" value="1"/>
</dbReference>
<dbReference type="InterPro" id="IPR058240">
    <property type="entry name" value="rSAM_sf"/>
</dbReference>
<feature type="domain" description="TRAM" evidence="12">
    <location>
        <begin position="423"/>
        <end position="486"/>
    </location>
</feature>
<keyword evidence="9 11" id="KW-0411">Iron-sulfur</keyword>
<comment type="function">
    <text evidence="1 11">Catalyzes the methylthiolation of N6-(dimethylallyl)adenosine (i(6)A), leading to the formation of 2-methylthio-N6-(dimethylallyl)adenosine (ms(2)i(6)A) at position 37 in tRNAs that read codons beginning with uridine.</text>
</comment>
<feature type="binding site" evidence="11">
    <location>
        <position position="59"/>
    </location>
    <ligand>
        <name>[4Fe-4S] cluster</name>
        <dbReference type="ChEBI" id="CHEBI:49883"/>
        <label>1</label>
    </ligand>
</feature>
<dbReference type="Pfam" id="PF04055">
    <property type="entry name" value="Radical_SAM"/>
    <property type="match status" value="1"/>
</dbReference>
<keyword evidence="5 11" id="KW-0949">S-adenosyl-L-methionine</keyword>
<proteinExistence type="inferred from homology"/>
<dbReference type="PROSITE" id="PS51918">
    <property type="entry name" value="RADICAL_SAM"/>
    <property type="match status" value="1"/>
</dbReference>
<feature type="binding site" evidence="11">
    <location>
        <position position="211"/>
    </location>
    <ligand>
        <name>[4Fe-4S] cluster</name>
        <dbReference type="ChEBI" id="CHEBI:49883"/>
        <label>2</label>
        <note>4Fe-4S-S-AdoMet</note>
    </ligand>
</feature>
<comment type="cofactor">
    <cofactor evidence="11">
        <name>[4Fe-4S] cluster</name>
        <dbReference type="ChEBI" id="CHEBI:49883"/>
    </cofactor>
    <text evidence="11">Binds 2 [4Fe-4S] clusters. One cluster is coordinated with 3 cysteines and an exchangeable S-adenosyl-L-methionine.</text>
</comment>
<comment type="catalytic activity">
    <reaction evidence="11">
        <text>N(6)-dimethylallyladenosine(37) in tRNA + (sulfur carrier)-SH + AH2 + 2 S-adenosyl-L-methionine = 2-methylsulfanyl-N(6)-dimethylallyladenosine(37) in tRNA + (sulfur carrier)-H + 5'-deoxyadenosine + L-methionine + A + S-adenosyl-L-homocysteine + 2 H(+)</text>
        <dbReference type="Rhea" id="RHEA:37067"/>
        <dbReference type="Rhea" id="RHEA-COMP:10375"/>
        <dbReference type="Rhea" id="RHEA-COMP:10376"/>
        <dbReference type="Rhea" id="RHEA-COMP:14737"/>
        <dbReference type="Rhea" id="RHEA-COMP:14739"/>
        <dbReference type="ChEBI" id="CHEBI:13193"/>
        <dbReference type="ChEBI" id="CHEBI:15378"/>
        <dbReference type="ChEBI" id="CHEBI:17319"/>
        <dbReference type="ChEBI" id="CHEBI:17499"/>
        <dbReference type="ChEBI" id="CHEBI:29917"/>
        <dbReference type="ChEBI" id="CHEBI:57844"/>
        <dbReference type="ChEBI" id="CHEBI:57856"/>
        <dbReference type="ChEBI" id="CHEBI:59789"/>
        <dbReference type="ChEBI" id="CHEBI:64428"/>
        <dbReference type="ChEBI" id="CHEBI:74415"/>
        <dbReference type="ChEBI" id="CHEBI:74417"/>
        <dbReference type="EC" id="2.8.4.3"/>
    </reaction>
</comment>
<dbReference type="HAMAP" id="MF_01864">
    <property type="entry name" value="tRNA_metthiotr_MiaB"/>
    <property type="match status" value="1"/>
</dbReference>
<feature type="domain" description="MTTase N-terminal" evidence="13">
    <location>
        <begin position="50"/>
        <end position="167"/>
    </location>
</feature>
<evidence type="ECO:0000256" key="3">
    <source>
        <dbReference type="ARBA" id="ARBA00022490"/>
    </source>
</evidence>
<name>A0A2K4ZH49_9FIRM</name>
<evidence type="ECO:0000259" key="13">
    <source>
        <dbReference type="PROSITE" id="PS51449"/>
    </source>
</evidence>
<evidence type="ECO:0000256" key="5">
    <source>
        <dbReference type="ARBA" id="ARBA00022691"/>
    </source>
</evidence>
<gene>
    <name evidence="11 15" type="primary">miaB</name>
    <name evidence="15" type="ORF">AMURIS_02493</name>
</gene>